<feature type="region of interest" description="Disordered" evidence="1">
    <location>
        <begin position="615"/>
        <end position="635"/>
    </location>
</feature>
<name>C8WWB3_ALIAD</name>
<organism evidence="3 4">
    <name type="scientific">Alicyclobacillus acidocaldarius subsp. acidocaldarius (strain ATCC 27009 / DSM 446 / BCRC 14685 / JCM 5260 / KCTC 1825 / NBRC 15652 / NCIMB 11725 / NRRL B-14509 / 104-IA)</name>
    <name type="common">Bacillus acidocaldarius</name>
    <dbReference type="NCBI Taxonomy" id="521098"/>
    <lineage>
        <taxon>Bacteria</taxon>
        <taxon>Bacillati</taxon>
        <taxon>Bacillota</taxon>
        <taxon>Bacilli</taxon>
        <taxon>Bacillales</taxon>
        <taxon>Alicyclobacillaceae</taxon>
        <taxon>Alicyclobacillus</taxon>
    </lineage>
</organism>
<dbReference type="SUPFAM" id="SSF56752">
    <property type="entry name" value="D-aminoacid aminotransferase-like PLP-dependent enzymes"/>
    <property type="match status" value="1"/>
</dbReference>
<feature type="domain" description="Chorismate-utilising enzyme C-terminal" evidence="2">
    <location>
        <begin position="131"/>
        <end position="385"/>
    </location>
</feature>
<dbReference type="eggNOG" id="COG0147">
    <property type="taxonomic scope" value="Bacteria"/>
</dbReference>
<dbReference type="InterPro" id="IPR043131">
    <property type="entry name" value="BCAT-like_N"/>
</dbReference>
<dbReference type="STRING" id="521098.Aaci_1357"/>
<dbReference type="InterPro" id="IPR005802">
    <property type="entry name" value="ADC_synth_comp_1"/>
</dbReference>
<proteinExistence type="predicted"/>
<dbReference type="Proteomes" id="UP000001917">
    <property type="component" value="Chromosome"/>
</dbReference>
<dbReference type="Gene3D" id="3.20.10.10">
    <property type="entry name" value="D-amino Acid Aminotransferase, subunit A, domain 2"/>
    <property type="match status" value="1"/>
</dbReference>
<dbReference type="eggNOG" id="COG0115">
    <property type="taxonomic scope" value="Bacteria"/>
</dbReference>
<dbReference type="PANTHER" id="PTHR11236:SF50">
    <property type="entry name" value="AMINODEOXYCHORISMATE SYNTHASE COMPONENT 1"/>
    <property type="match status" value="1"/>
</dbReference>
<evidence type="ECO:0000259" key="2">
    <source>
        <dbReference type="Pfam" id="PF00425"/>
    </source>
</evidence>
<dbReference type="InterPro" id="IPR005801">
    <property type="entry name" value="ADC_synthase"/>
</dbReference>
<dbReference type="InterPro" id="IPR019999">
    <property type="entry name" value="Anth_synth_I-like"/>
</dbReference>
<dbReference type="RefSeq" id="WP_012810713.1">
    <property type="nucleotide sequence ID" value="NC_013205.1"/>
</dbReference>
<evidence type="ECO:0000256" key="1">
    <source>
        <dbReference type="SAM" id="MobiDB-lite"/>
    </source>
</evidence>
<dbReference type="GO" id="GO:0000162">
    <property type="term" value="P:L-tryptophan biosynthetic process"/>
    <property type="evidence" value="ECO:0007669"/>
    <property type="project" value="TreeGrafter"/>
</dbReference>
<dbReference type="AlphaFoldDB" id="C8WWB3"/>
<dbReference type="InterPro" id="IPR036038">
    <property type="entry name" value="Aminotransferase-like"/>
</dbReference>
<dbReference type="InterPro" id="IPR001544">
    <property type="entry name" value="Aminotrans_IV"/>
</dbReference>
<reference evidence="4" key="1">
    <citation type="submission" date="2009-09" db="EMBL/GenBank/DDBJ databases">
        <title>The complete chromosome of Alicyclobacillus acidocaldarius subsp. acidocaldarius DSM 446.</title>
        <authorList>
            <consortium name="US DOE Joint Genome Institute (JGI-PGF)"/>
            <person name="Lucas S."/>
            <person name="Copeland A."/>
            <person name="Lapidus A."/>
            <person name="Glavina del Rio T."/>
            <person name="Dalin E."/>
            <person name="Tice H."/>
            <person name="Bruce D."/>
            <person name="Goodwin L."/>
            <person name="Pitluck S."/>
            <person name="Kyrpides N."/>
            <person name="Mavromatis K."/>
            <person name="Ivanova N."/>
            <person name="Ovchinnikova G."/>
            <person name="Chertkov O."/>
            <person name="Sims D."/>
            <person name="Brettin T."/>
            <person name="Detter J.C."/>
            <person name="Han C."/>
            <person name="Larimer F."/>
            <person name="Land M."/>
            <person name="Hauser L."/>
            <person name="Markowitz V."/>
            <person name="Cheng J.-F."/>
            <person name="Hugenholtz P."/>
            <person name="Woyke T."/>
            <person name="Wu D."/>
            <person name="Pukall R."/>
            <person name="Klenk H.-P."/>
            <person name="Eisen J.A."/>
        </authorList>
    </citation>
    <scope>NUCLEOTIDE SEQUENCE [LARGE SCALE GENOMIC DNA]</scope>
    <source>
        <strain evidence="4">ATCC 27009 / DSM 446 / BCRC 14685 / JCM 5260 / KCTC 1825 / NBRC 15652 / NCIMB 11725 / NRRL B-14509 / 104-IA</strain>
    </source>
</reference>
<keyword evidence="4" id="KW-1185">Reference proteome</keyword>
<dbReference type="InterPro" id="IPR015890">
    <property type="entry name" value="Chorismate_C"/>
</dbReference>
<sequence length="635" mass="72107">MGHSLRLVYDFALADGEKPRRLVFQNPRHVWCATDVDDVVVAMDAAVACAKRGAWVCGFVSYEAAPAFEPHLRAHRPFVDLPLAWFAAFDRPEPCGDREAESDVHCTPASTCEMGAVNPGTSPMWWTGFSQPYREVVEDIRQSIARGEVYQVNATGRIAFRGRVASERLYEALRRSQMATYAAWLHLEPWDIVSVSPELFYRRNGRAMVTRPMKGTSPRALRQEDDLAHRDHLLRSEKERAENLMIVDLLRNDLGQIAVPGTVHVDRLFDVEDYPTVWQMTSTISCVLRGEIDTVNIFRALFPCGSVTGAPKAASMQAIAELERMPRGVYCGAIGLWTPDDREVWSVAIRTLVGRRDRATWVYGTGSGVTWDSSPEREQAEVFLKAAVLERAGITPFVELLETIRLDDRVWFLYEEHRARVLASARTFGIPLEPRTLDEAMSACAAQHPEGTWRVRVCVSLAGNVTWEASQFDGSHFAATIQEAIRQGERRTMAILPEPVDRRWIWLYHKTTDRAFYDRVRSYAPEAFDVLLYNEDGEVTEGTFGNIAYELDGTWYTPPVECGLLPGTLRSRLIRQGELRERVLHLTEIDRVTRWCWFNGLRGVIPVVLAGSHGHARRSDRTDPSRRWYRGERQP</sequence>
<dbReference type="PANTHER" id="PTHR11236">
    <property type="entry name" value="AMINOBENZOATE/ANTHRANILATE SYNTHASE"/>
    <property type="match status" value="1"/>
</dbReference>
<dbReference type="GO" id="GO:0046820">
    <property type="term" value="F:4-amino-4-deoxychorismate synthase activity"/>
    <property type="evidence" value="ECO:0007669"/>
    <property type="project" value="TreeGrafter"/>
</dbReference>
<dbReference type="GO" id="GO:0009396">
    <property type="term" value="P:folic acid-containing compound biosynthetic process"/>
    <property type="evidence" value="ECO:0007669"/>
    <property type="project" value="InterPro"/>
</dbReference>
<dbReference type="Gene3D" id="3.60.120.10">
    <property type="entry name" value="Anthranilate synthase"/>
    <property type="match status" value="1"/>
</dbReference>
<dbReference type="Pfam" id="PF00425">
    <property type="entry name" value="Chorismate_bind"/>
    <property type="match status" value="1"/>
</dbReference>
<protein>
    <submittedName>
        <fullName evidence="3">Para-aminobenzoate synthase, subunit I</fullName>
    </submittedName>
</protein>
<reference evidence="3 4" key="2">
    <citation type="journal article" date="2010" name="Stand. Genomic Sci.">
        <title>Complete genome sequence of Alicyclobacillus acidocaldarius type strain (104-IA).</title>
        <authorList>
            <person name="Mavromatis K."/>
            <person name="Sikorski J."/>
            <person name="Lapidus A."/>
            <person name="Glavina Del Rio T."/>
            <person name="Copeland A."/>
            <person name="Tice H."/>
            <person name="Cheng J.F."/>
            <person name="Lucas S."/>
            <person name="Chen F."/>
            <person name="Nolan M."/>
            <person name="Bruce D."/>
            <person name="Goodwin L."/>
            <person name="Pitluck S."/>
            <person name="Ivanova N."/>
            <person name="Ovchinnikova G."/>
            <person name="Pati A."/>
            <person name="Chen A."/>
            <person name="Palaniappan K."/>
            <person name="Land M."/>
            <person name="Hauser L."/>
            <person name="Chang Y.J."/>
            <person name="Jeffries C.D."/>
            <person name="Chain P."/>
            <person name="Meincke L."/>
            <person name="Sims D."/>
            <person name="Chertkov O."/>
            <person name="Han C."/>
            <person name="Brettin T."/>
            <person name="Detter J.C."/>
            <person name="Wahrenburg C."/>
            <person name="Rohde M."/>
            <person name="Pukall R."/>
            <person name="Goker M."/>
            <person name="Bristow J."/>
            <person name="Eisen J.A."/>
            <person name="Markowitz V."/>
            <person name="Hugenholtz P."/>
            <person name="Klenk H.P."/>
            <person name="Kyrpides N.C."/>
        </authorList>
    </citation>
    <scope>NUCLEOTIDE SEQUENCE [LARGE SCALE GENOMIC DNA]</scope>
    <source>
        <strain evidence="4">ATCC 27009 / DSM 446 / BCRC 14685 / JCM 5260 / KCTC 1825 / NBRC 15652 / NCIMB 11725 / NRRL B-14509 / 104-IA</strain>
    </source>
</reference>
<accession>C8WWB3</accession>
<evidence type="ECO:0000313" key="3">
    <source>
        <dbReference type="EMBL" id="ACV58384.1"/>
    </source>
</evidence>
<dbReference type="PRINTS" id="PR00095">
    <property type="entry name" value="ANTSNTHASEI"/>
</dbReference>
<feature type="compositionally biased region" description="Basic and acidic residues" evidence="1">
    <location>
        <begin position="617"/>
        <end position="635"/>
    </location>
</feature>
<evidence type="ECO:0000313" key="4">
    <source>
        <dbReference type="Proteomes" id="UP000001917"/>
    </source>
</evidence>
<dbReference type="Pfam" id="PF01063">
    <property type="entry name" value="Aminotran_4"/>
    <property type="match status" value="1"/>
</dbReference>
<dbReference type="KEGG" id="aac:Aaci_1357"/>
<dbReference type="EMBL" id="CP001727">
    <property type="protein sequence ID" value="ACV58384.1"/>
    <property type="molecule type" value="Genomic_DNA"/>
</dbReference>
<gene>
    <name evidence="3" type="ordered locus">Aaci_1357</name>
</gene>
<dbReference type="Gene3D" id="3.30.470.10">
    <property type="match status" value="1"/>
</dbReference>
<dbReference type="HOGENOM" id="CLU_006493_6_2_9"/>
<dbReference type="SUPFAM" id="SSF56322">
    <property type="entry name" value="ADC synthase"/>
    <property type="match status" value="1"/>
</dbReference>
<dbReference type="NCBIfam" id="TIGR00553">
    <property type="entry name" value="pabB"/>
    <property type="match status" value="1"/>
</dbReference>
<dbReference type="InterPro" id="IPR043132">
    <property type="entry name" value="BCAT-like_C"/>
</dbReference>